<evidence type="ECO:0000313" key="3">
    <source>
        <dbReference type="Proteomes" id="UP001066276"/>
    </source>
</evidence>
<sequence length="135" mass="15462">MVCHYTKPMVPHPGPESQSLSAKKGREEGLEGQTNRPQFQQINMNPLLYWRPTTLDLRILQMTSPPYGGGIRYHCGHQSWLRERLLLRKVAFHSPPSEIRCSVSRDPYRFPEISSVLKPLLAEAPLKSPHMPVHV</sequence>
<dbReference type="EMBL" id="JANPWB010000014">
    <property type="protein sequence ID" value="KAJ1098288.1"/>
    <property type="molecule type" value="Genomic_DNA"/>
</dbReference>
<organism evidence="2 3">
    <name type="scientific">Pleurodeles waltl</name>
    <name type="common">Iberian ribbed newt</name>
    <dbReference type="NCBI Taxonomy" id="8319"/>
    <lineage>
        <taxon>Eukaryota</taxon>
        <taxon>Metazoa</taxon>
        <taxon>Chordata</taxon>
        <taxon>Craniata</taxon>
        <taxon>Vertebrata</taxon>
        <taxon>Euteleostomi</taxon>
        <taxon>Amphibia</taxon>
        <taxon>Batrachia</taxon>
        <taxon>Caudata</taxon>
        <taxon>Salamandroidea</taxon>
        <taxon>Salamandridae</taxon>
        <taxon>Pleurodelinae</taxon>
        <taxon>Pleurodeles</taxon>
    </lineage>
</organism>
<evidence type="ECO:0000313" key="2">
    <source>
        <dbReference type="EMBL" id="KAJ1098288.1"/>
    </source>
</evidence>
<keyword evidence="3" id="KW-1185">Reference proteome</keyword>
<dbReference type="Proteomes" id="UP001066276">
    <property type="component" value="Chromosome 10"/>
</dbReference>
<dbReference type="AlphaFoldDB" id="A0AAV7M521"/>
<gene>
    <name evidence="2" type="ORF">NDU88_003404</name>
</gene>
<proteinExistence type="predicted"/>
<protein>
    <submittedName>
        <fullName evidence="2">Uncharacterized protein</fullName>
    </submittedName>
</protein>
<name>A0AAV7M521_PLEWA</name>
<feature type="region of interest" description="Disordered" evidence="1">
    <location>
        <begin position="1"/>
        <end position="37"/>
    </location>
</feature>
<comment type="caution">
    <text evidence="2">The sequence shown here is derived from an EMBL/GenBank/DDBJ whole genome shotgun (WGS) entry which is preliminary data.</text>
</comment>
<evidence type="ECO:0000256" key="1">
    <source>
        <dbReference type="SAM" id="MobiDB-lite"/>
    </source>
</evidence>
<reference evidence="2" key="1">
    <citation type="journal article" date="2022" name="bioRxiv">
        <title>Sequencing and chromosome-scale assembly of the giantPleurodeles waltlgenome.</title>
        <authorList>
            <person name="Brown T."/>
            <person name="Elewa A."/>
            <person name="Iarovenko S."/>
            <person name="Subramanian E."/>
            <person name="Araus A.J."/>
            <person name="Petzold A."/>
            <person name="Susuki M."/>
            <person name="Suzuki K.-i.T."/>
            <person name="Hayashi T."/>
            <person name="Toyoda A."/>
            <person name="Oliveira C."/>
            <person name="Osipova E."/>
            <person name="Leigh N.D."/>
            <person name="Simon A."/>
            <person name="Yun M.H."/>
        </authorList>
    </citation>
    <scope>NUCLEOTIDE SEQUENCE</scope>
    <source>
        <strain evidence="2">20211129_DDA</strain>
        <tissue evidence="2">Liver</tissue>
    </source>
</reference>
<accession>A0AAV7M521</accession>